<evidence type="ECO:0000313" key="2">
    <source>
        <dbReference type="EMBL" id="MBS6941322.1"/>
    </source>
</evidence>
<proteinExistence type="predicted"/>
<gene>
    <name evidence="2" type="ORF">KH142_07605</name>
</gene>
<dbReference type="InterPro" id="IPR018709">
    <property type="entry name" value="CoA_activase_DUF2229"/>
</dbReference>
<name>A0A943UYL2_9ACTN</name>
<dbReference type="PANTHER" id="PTHR32329">
    <property type="entry name" value="BIFUNCTIONAL PROTEIN [INCLUDES 2-HYDROXYACYL-COA DEHYDRATASE (N-TER) AND ITS ACTIVATOR DOMAIN (C_TERM)-RELATED"/>
    <property type="match status" value="1"/>
</dbReference>
<evidence type="ECO:0000259" key="1">
    <source>
        <dbReference type="Pfam" id="PF09989"/>
    </source>
</evidence>
<protein>
    <recommendedName>
        <fullName evidence="1">DUF2229 domain-containing protein</fullName>
    </recommendedName>
</protein>
<comment type="caution">
    <text evidence="2">The sequence shown here is derived from an EMBL/GenBank/DDBJ whole genome shotgun (WGS) entry which is preliminary data.</text>
</comment>
<organism evidence="2 3">
    <name type="scientific">Slackia piriformis</name>
    <dbReference type="NCBI Taxonomy" id="626934"/>
    <lineage>
        <taxon>Bacteria</taxon>
        <taxon>Bacillati</taxon>
        <taxon>Actinomycetota</taxon>
        <taxon>Coriobacteriia</taxon>
        <taxon>Eggerthellales</taxon>
        <taxon>Eggerthellaceae</taxon>
        <taxon>Slackia</taxon>
    </lineage>
</organism>
<dbReference type="EMBL" id="JAGZSV010000160">
    <property type="protein sequence ID" value="MBS6941322.1"/>
    <property type="molecule type" value="Genomic_DNA"/>
</dbReference>
<feature type="domain" description="DUF2229" evidence="1">
    <location>
        <begin position="16"/>
        <end position="232"/>
    </location>
</feature>
<reference evidence="2" key="1">
    <citation type="submission" date="2021-02" db="EMBL/GenBank/DDBJ databases">
        <title>Infant gut strain persistence is associated with maternal origin, phylogeny, and functional potential including surface adhesion and iron acquisition.</title>
        <authorList>
            <person name="Lou Y.C."/>
        </authorList>
    </citation>
    <scope>NUCLEOTIDE SEQUENCE</scope>
    <source>
        <strain evidence="2">L2_039_000G1_dasL2_039_000G1_concoct_11</strain>
    </source>
</reference>
<evidence type="ECO:0000313" key="3">
    <source>
        <dbReference type="Proteomes" id="UP000727506"/>
    </source>
</evidence>
<dbReference type="AlphaFoldDB" id="A0A943UYL2"/>
<dbReference type="Pfam" id="PF09989">
    <property type="entry name" value="DUF2229"/>
    <property type="match status" value="1"/>
</dbReference>
<dbReference type="Proteomes" id="UP000727506">
    <property type="component" value="Unassembled WGS sequence"/>
</dbReference>
<dbReference type="Gene3D" id="3.40.50.11900">
    <property type="match status" value="1"/>
</dbReference>
<dbReference type="PANTHER" id="PTHR32329:SF2">
    <property type="entry name" value="BIFUNCTIONAL PROTEIN [INCLUDES 2-HYDROXYACYL-COA DEHYDRATASE (N-TER) AND ITS ACTIVATOR DOMAIN (C_TERM)"/>
    <property type="match status" value="1"/>
</dbReference>
<accession>A0A943UYL2</accession>
<dbReference type="InterPro" id="IPR051805">
    <property type="entry name" value="Dehydratase_Activator_Redct"/>
</dbReference>
<sequence>MPSHRKEDAPYADIRTIGIPRALMYHRYAPAWTAFFEALGRDVVVSRPTDASLLERGAALSVDECCLASKAYMGHVESLIGSCDAVFVASLANLGRLASFCTKYQALPDLVRNTFAETDLRVVSCAVEAQETKTTMEDAFAGLGLDFGATPKEAKAAVKAGRAALKAAESAAADELDRTLRGIERARKRASGDGEDEPLAILVAAHPYVACDPLIGGPVIDALRDMGAAVLLAHDFDHARALKESKRFSSTMPWIVNRELVGAMLCLHERIDGIVLISAFPCGPDSMTNDAIARHIEGKPLLTLTVDAQSGTAGLETRVESFVDILRYRRKGGYLR</sequence>